<dbReference type="EMBL" id="PDJI01000004">
    <property type="protein sequence ID" value="PFG39048.1"/>
    <property type="molecule type" value="Genomic_DNA"/>
</dbReference>
<dbReference type="GO" id="GO:0016878">
    <property type="term" value="F:acid-thiol ligase activity"/>
    <property type="evidence" value="ECO:0007669"/>
    <property type="project" value="UniProtKB-ARBA"/>
</dbReference>
<dbReference type="Gene3D" id="3.30.300.30">
    <property type="match status" value="1"/>
</dbReference>
<accession>A0A2A9EJG6</accession>
<dbReference type="PANTHER" id="PTHR43767">
    <property type="entry name" value="LONG-CHAIN-FATTY-ACID--COA LIGASE"/>
    <property type="match status" value="1"/>
</dbReference>
<evidence type="ECO:0000259" key="2">
    <source>
        <dbReference type="Pfam" id="PF13193"/>
    </source>
</evidence>
<gene>
    <name evidence="3" type="ORF">ATJ97_1543</name>
</gene>
<dbReference type="SUPFAM" id="SSF56801">
    <property type="entry name" value="Acetyl-CoA synthetase-like"/>
    <property type="match status" value="1"/>
</dbReference>
<dbReference type="RefSeq" id="WP_098483217.1">
    <property type="nucleotide sequence ID" value="NZ_PDJI01000004.1"/>
</dbReference>
<evidence type="ECO:0000259" key="1">
    <source>
        <dbReference type="Pfam" id="PF00501"/>
    </source>
</evidence>
<reference evidence="3 4" key="1">
    <citation type="submission" date="2017-10" db="EMBL/GenBank/DDBJ databases">
        <title>Sequencing the genomes of 1000 actinobacteria strains.</title>
        <authorList>
            <person name="Klenk H.-P."/>
        </authorList>
    </citation>
    <scope>NUCLEOTIDE SEQUENCE [LARGE SCALE GENOMIC DNA]</scope>
    <source>
        <strain evidence="3 4">DSM 21838</strain>
    </source>
</reference>
<proteinExistence type="predicted"/>
<dbReference type="OrthoDB" id="9803968at2"/>
<feature type="domain" description="AMP-dependent synthetase/ligase" evidence="1">
    <location>
        <begin position="41"/>
        <end position="392"/>
    </location>
</feature>
<dbReference type="InterPro" id="IPR000873">
    <property type="entry name" value="AMP-dep_synth/lig_dom"/>
</dbReference>
<name>A0A2A9EJG6_9MICO</name>
<feature type="domain" description="AMP-binding enzyme C-terminal" evidence="2">
    <location>
        <begin position="442"/>
        <end position="515"/>
    </location>
</feature>
<organism evidence="3 4">
    <name type="scientific">Georgenia soli</name>
    <dbReference type="NCBI Taxonomy" id="638953"/>
    <lineage>
        <taxon>Bacteria</taxon>
        <taxon>Bacillati</taxon>
        <taxon>Actinomycetota</taxon>
        <taxon>Actinomycetes</taxon>
        <taxon>Micrococcales</taxon>
        <taxon>Bogoriellaceae</taxon>
        <taxon>Georgenia</taxon>
    </lineage>
</organism>
<dbReference type="InterPro" id="IPR025110">
    <property type="entry name" value="AMP-bd_C"/>
</dbReference>
<dbReference type="InterPro" id="IPR042099">
    <property type="entry name" value="ANL_N_sf"/>
</dbReference>
<dbReference type="Pfam" id="PF00501">
    <property type="entry name" value="AMP-binding"/>
    <property type="match status" value="1"/>
</dbReference>
<keyword evidence="4" id="KW-1185">Reference proteome</keyword>
<sequence length="533" mass="57468">MIVGDQLWDAAVTTGLRDVEAGGRVVRVFDDAPPSLYASLAATAARQPGDVALTEEDGRRCTFAELLAAVERFAGVLSERVRPGERVAFLLDTSIEFAVALYAANRLGAVVVPVPTKYREPEVESLLERAGAVLVIADRRFESLECLTGGAVPVLWADRDHVDELWSKDPARPAPVPSQDPDADAVLMYTSGTTARSKGVLLTNRNAGHAIVAYERTLGLGAGDSTILPVPIYHITGLVAVLGLFVHIGGRVHLQRRFDAVRVLETARDEAVTFLHASPTVFTMLLQLADRFPDLPHLRSMACGAAHMPVSRLEELHAWLPGMAFHTVYGLTETSSPALVFPGDSATSPHRGSSGIPIPGLVVAIRRPDGSEAEVGERGEIWLRGTNVLRRYDGLDTPALTADGWLSTGDVGYADAAGYVYVVDRTKDMINRGGEKVWCIDVEEELRRLPGVRDAAVVGVPHSVYGEEPAALLAVDAGAAVDPGTIPAALRARLATYQIPRHYRFCEELPLTPNLKVDKKAVRRLFEGALEHA</sequence>
<evidence type="ECO:0000313" key="3">
    <source>
        <dbReference type="EMBL" id="PFG39048.1"/>
    </source>
</evidence>
<dbReference type="Gene3D" id="3.40.50.12780">
    <property type="entry name" value="N-terminal domain of ligase-like"/>
    <property type="match status" value="1"/>
</dbReference>
<dbReference type="Proteomes" id="UP000222106">
    <property type="component" value="Unassembled WGS sequence"/>
</dbReference>
<dbReference type="InterPro" id="IPR050237">
    <property type="entry name" value="ATP-dep_AMP-bd_enzyme"/>
</dbReference>
<dbReference type="Pfam" id="PF13193">
    <property type="entry name" value="AMP-binding_C"/>
    <property type="match status" value="1"/>
</dbReference>
<dbReference type="AlphaFoldDB" id="A0A2A9EJG6"/>
<evidence type="ECO:0000313" key="4">
    <source>
        <dbReference type="Proteomes" id="UP000222106"/>
    </source>
</evidence>
<comment type="caution">
    <text evidence="3">The sequence shown here is derived from an EMBL/GenBank/DDBJ whole genome shotgun (WGS) entry which is preliminary data.</text>
</comment>
<protein>
    <submittedName>
        <fullName evidence="3">Fatty-acyl-CoA synthase/long-chain acyl-CoA synthetase</fullName>
    </submittedName>
</protein>
<dbReference type="InterPro" id="IPR045851">
    <property type="entry name" value="AMP-bd_C_sf"/>
</dbReference>
<dbReference type="PANTHER" id="PTHR43767:SF1">
    <property type="entry name" value="NONRIBOSOMAL PEPTIDE SYNTHASE PES1 (EUROFUNG)-RELATED"/>
    <property type="match status" value="1"/>
</dbReference>